<organism evidence="3 4">
    <name type="scientific">Curtobacterium luteum</name>
    <dbReference type="NCBI Taxonomy" id="33881"/>
    <lineage>
        <taxon>Bacteria</taxon>
        <taxon>Bacillati</taxon>
        <taxon>Actinomycetota</taxon>
        <taxon>Actinomycetes</taxon>
        <taxon>Micrococcales</taxon>
        <taxon>Microbacteriaceae</taxon>
        <taxon>Curtobacterium</taxon>
    </lineage>
</organism>
<feature type="compositionally biased region" description="Low complexity" evidence="1">
    <location>
        <begin position="1"/>
        <end position="19"/>
    </location>
</feature>
<evidence type="ECO:0000313" key="4">
    <source>
        <dbReference type="Proteomes" id="UP000648535"/>
    </source>
</evidence>
<name>A0A8H9GA43_9MICO</name>
<proteinExistence type="predicted"/>
<evidence type="ECO:0000256" key="1">
    <source>
        <dbReference type="SAM" id="MobiDB-lite"/>
    </source>
</evidence>
<feature type="domain" description="DUF2087" evidence="2">
    <location>
        <begin position="121"/>
        <end position="174"/>
    </location>
</feature>
<dbReference type="Pfam" id="PF09860">
    <property type="entry name" value="DUF2087"/>
    <property type="match status" value="1"/>
</dbReference>
<gene>
    <name evidence="3" type="ORF">GCM10009769_08480</name>
</gene>
<evidence type="ECO:0000313" key="3">
    <source>
        <dbReference type="EMBL" id="GGK92584.1"/>
    </source>
</evidence>
<reference evidence="3" key="2">
    <citation type="submission" date="2020-09" db="EMBL/GenBank/DDBJ databases">
        <authorList>
            <person name="Sun Q."/>
            <person name="Ohkuma M."/>
        </authorList>
    </citation>
    <scope>NUCLEOTIDE SEQUENCE</scope>
    <source>
        <strain evidence="3">JCM 1480</strain>
    </source>
</reference>
<dbReference type="Proteomes" id="UP000648535">
    <property type="component" value="Unassembled WGS sequence"/>
</dbReference>
<dbReference type="EMBL" id="BMOI01000002">
    <property type="protein sequence ID" value="GGK92584.1"/>
    <property type="molecule type" value="Genomic_DNA"/>
</dbReference>
<evidence type="ECO:0000259" key="2">
    <source>
        <dbReference type="Pfam" id="PF09860"/>
    </source>
</evidence>
<reference evidence="3" key="1">
    <citation type="journal article" date="2014" name="Int. J. Syst. Evol. Microbiol.">
        <title>Complete genome sequence of Corynebacterium casei LMG S-19264T (=DSM 44701T), isolated from a smear-ripened cheese.</title>
        <authorList>
            <consortium name="US DOE Joint Genome Institute (JGI-PGF)"/>
            <person name="Walter F."/>
            <person name="Albersmeier A."/>
            <person name="Kalinowski J."/>
            <person name="Ruckert C."/>
        </authorList>
    </citation>
    <scope>NUCLEOTIDE SEQUENCE</scope>
    <source>
        <strain evidence="3">JCM 1480</strain>
    </source>
</reference>
<comment type="caution">
    <text evidence="3">The sequence shown here is derived from an EMBL/GenBank/DDBJ whole genome shotgun (WGS) entry which is preliminary data.</text>
</comment>
<protein>
    <recommendedName>
        <fullName evidence="2">DUF2087 domain-containing protein</fullName>
    </recommendedName>
</protein>
<dbReference type="AlphaFoldDB" id="A0A8H9GA43"/>
<feature type="region of interest" description="Disordered" evidence="1">
    <location>
        <begin position="1"/>
        <end position="29"/>
    </location>
</feature>
<dbReference type="InterPro" id="IPR018656">
    <property type="entry name" value="DUF2087"/>
</dbReference>
<accession>A0A8H9GA43</accession>
<sequence>MAGGASPAGPSDGRAAGPSDGRAAGPSDVARAVARARQAVAVLASPTLRSAVVGDGVLDDRTRTAVDAFDWVDEDGPDRALLGSTARTLQLLQAPAAALEFDRIGRMPHAEAERVPLSLRIVGIVGDRLGRDRPVSEPVLNAAIAMFAEDVAVVRRDAVDHGLFERTDDGAAYRFAR</sequence>